<gene>
    <name evidence="2" type="ORF">GB883_00565</name>
</gene>
<evidence type="ECO:0000313" key="3">
    <source>
        <dbReference type="Proteomes" id="UP000451860"/>
    </source>
</evidence>
<name>A0A7J5UV34_9MICO</name>
<dbReference type="InterPro" id="IPR014922">
    <property type="entry name" value="YdhG-like"/>
</dbReference>
<evidence type="ECO:0000259" key="1">
    <source>
        <dbReference type="Pfam" id="PF08818"/>
    </source>
</evidence>
<dbReference type="Pfam" id="PF08818">
    <property type="entry name" value="DUF1801"/>
    <property type="match status" value="1"/>
</dbReference>
<accession>A0A7J5UV34</accession>
<dbReference type="Gene3D" id="3.90.1150.200">
    <property type="match status" value="1"/>
</dbReference>
<dbReference type="Proteomes" id="UP000451860">
    <property type="component" value="Unassembled WGS sequence"/>
</dbReference>
<proteinExistence type="predicted"/>
<organism evidence="2 3">
    <name type="scientific">Georgenia thermotolerans</name>
    <dbReference type="NCBI Taxonomy" id="527326"/>
    <lineage>
        <taxon>Bacteria</taxon>
        <taxon>Bacillati</taxon>
        <taxon>Actinomycetota</taxon>
        <taxon>Actinomycetes</taxon>
        <taxon>Micrococcales</taxon>
        <taxon>Bogoriellaceae</taxon>
        <taxon>Georgenia</taxon>
    </lineage>
</organism>
<reference evidence="2 3" key="1">
    <citation type="submission" date="2019-10" db="EMBL/GenBank/DDBJ databases">
        <title>Georgenia wutianyii sp. nov. and Georgenia yuyongxinii sp. nov. isolated from plateau pika (Ochotona curzoniae) in the Qinghai-Tibet plateau of China.</title>
        <authorList>
            <person name="Tian Z."/>
        </authorList>
    </citation>
    <scope>NUCLEOTIDE SEQUENCE [LARGE SCALE GENOMIC DNA]</scope>
    <source>
        <strain evidence="2 3">DSM 21501</strain>
    </source>
</reference>
<protein>
    <submittedName>
        <fullName evidence="2">DUF1801 domain-containing protein</fullName>
    </submittedName>
</protein>
<comment type="caution">
    <text evidence="2">The sequence shown here is derived from an EMBL/GenBank/DDBJ whole genome shotgun (WGS) entry which is preliminary data.</text>
</comment>
<sequence>MSSVDQAIAEVPSPSREALQHVIDIARRLAPDAEDGMSYGMPALKVAGKPLVSVVATAKHLSLYPFSGAAIDTVREELAGYSLSKGTVRFSAEHPLPDDVVERLLRARLAEITGA</sequence>
<dbReference type="RefSeq" id="WP_152199514.1">
    <property type="nucleotide sequence ID" value="NZ_VUKF01000001.1"/>
</dbReference>
<dbReference type="SUPFAM" id="SSF159888">
    <property type="entry name" value="YdhG-like"/>
    <property type="match status" value="1"/>
</dbReference>
<feature type="domain" description="YdhG-like" evidence="1">
    <location>
        <begin position="16"/>
        <end position="108"/>
    </location>
</feature>
<keyword evidence="3" id="KW-1185">Reference proteome</keyword>
<dbReference type="EMBL" id="WHJE01000001">
    <property type="protein sequence ID" value="KAE8766161.1"/>
    <property type="molecule type" value="Genomic_DNA"/>
</dbReference>
<dbReference type="AlphaFoldDB" id="A0A7J5UV34"/>
<dbReference type="OrthoDB" id="3236524at2"/>
<evidence type="ECO:0000313" key="2">
    <source>
        <dbReference type="EMBL" id="KAE8766161.1"/>
    </source>
</evidence>